<keyword evidence="3" id="KW-1185">Reference proteome</keyword>
<feature type="chain" id="PRO_5006399064" evidence="1">
    <location>
        <begin position="19"/>
        <end position="377"/>
    </location>
</feature>
<accession>A0A0R0M0A7</accession>
<reference evidence="2 3" key="1">
    <citation type="submission" date="2015-07" db="EMBL/GenBank/DDBJ databases">
        <title>The genome of Pseudoloma neurophilia, a relevant intracellular parasite of the zebrafish.</title>
        <authorList>
            <person name="Ndikumana S."/>
            <person name="Pelin A."/>
            <person name="Sanders J."/>
            <person name="Corradi N."/>
        </authorList>
    </citation>
    <scope>NUCLEOTIDE SEQUENCE [LARGE SCALE GENOMIC DNA]</scope>
    <source>
        <strain evidence="2 3">MK1</strain>
    </source>
</reference>
<gene>
    <name evidence="2" type="ORF">M153_11200021404</name>
</gene>
<evidence type="ECO:0000313" key="3">
    <source>
        <dbReference type="Proteomes" id="UP000051530"/>
    </source>
</evidence>
<evidence type="ECO:0000256" key="1">
    <source>
        <dbReference type="SAM" id="SignalP"/>
    </source>
</evidence>
<feature type="signal peptide" evidence="1">
    <location>
        <begin position="1"/>
        <end position="18"/>
    </location>
</feature>
<dbReference type="EMBL" id="LGUB01000018">
    <property type="protein sequence ID" value="KRH94915.1"/>
    <property type="molecule type" value="Genomic_DNA"/>
</dbReference>
<protein>
    <submittedName>
        <fullName evidence="2">Uncharacterized protein</fullName>
    </submittedName>
</protein>
<dbReference type="AlphaFoldDB" id="A0A0R0M0A7"/>
<keyword evidence="1" id="KW-0732">Signal</keyword>
<sequence>MLFFGLFSFIPTSRSANAQSPVNLSQGGSVDPKQSLKNYTNDSLDFNMLQVFLCAGTTQDFFKGFLPKYVDSYDENVIKNEMKESNLFFKEGVDYLNADIFRSADFSLEWDGIFTVDLHIYLYSPHFISALNQSLQETRYSAIQMWLNLLNIKKSHNQSNNEFLSLLKEKFAHYCLYLLGNPDVKYNLFYIDQWPGNFENDPIFSKIFNFPAIFDHTSDMTEHSIDYTVRQNANNCNMSIPDLRGKIIRSYNYKVFTFGTMYSEKFILNKKKELVPKDRELNNSETIPSCFSLYYMPQAEHMTRYLKIGDRKFQAFAMTIRTNSVSLFFHKSFAEIKWSPDSDDFILLLDKNHQLSRENLYDLQKRHAINVYYSEIV</sequence>
<dbReference type="VEuPathDB" id="MicrosporidiaDB:M153_11200021404"/>
<evidence type="ECO:0000313" key="2">
    <source>
        <dbReference type="EMBL" id="KRH94915.1"/>
    </source>
</evidence>
<proteinExistence type="predicted"/>
<name>A0A0R0M0A7_9MICR</name>
<organism evidence="2 3">
    <name type="scientific">Pseudoloma neurophilia</name>
    <dbReference type="NCBI Taxonomy" id="146866"/>
    <lineage>
        <taxon>Eukaryota</taxon>
        <taxon>Fungi</taxon>
        <taxon>Fungi incertae sedis</taxon>
        <taxon>Microsporidia</taxon>
        <taxon>Pseudoloma</taxon>
    </lineage>
</organism>
<comment type="caution">
    <text evidence="2">The sequence shown here is derived from an EMBL/GenBank/DDBJ whole genome shotgun (WGS) entry which is preliminary data.</text>
</comment>
<dbReference type="Proteomes" id="UP000051530">
    <property type="component" value="Unassembled WGS sequence"/>
</dbReference>